<dbReference type="InterPro" id="IPR036872">
    <property type="entry name" value="CH_dom_sf"/>
</dbReference>
<evidence type="ECO:0000256" key="1">
    <source>
        <dbReference type="ARBA" id="ARBA00004496"/>
    </source>
</evidence>
<feature type="domain" description="Calponin-homology (CH)" evidence="5">
    <location>
        <begin position="2"/>
        <end position="116"/>
    </location>
</feature>
<dbReference type="Gene3D" id="1.10.418.10">
    <property type="entry name" value="Calponin-like domain"/>
    <property type="match status" value="1"/>
</dbReference>
<organism evidence="6 7">
    <name type="scientific">Stentor coeruleus</name>
    <dbReference type="NCBI Taxonomy" id="5963"/>
    <lineage>
        <taxon>Eukaryota</taxon>
        <taxon>Sar</taxon>
        <taxon>Alveolata</taxon>
        <taxon>Ciliophora</taxon>
        <taxon>Postciliodesmatophora</taxon>
        <taxon>Heterotrichea</taxon>
        <taxon>Heterotrichida</taxon>
        <taxon>Stentoridae</taxon>
        <taxon>Stentor</taxon>
    </lineage>
</organism>
<dbReference type="InterPro" id="IPR001715">
    <property type="entry name" value="CH_dom"/>
</dbReference>
<sequence length="781" mass="92032">MSDLGECLVQWLNRNDLGSQCRNISELSDGILLYELMNRVSPEYFDMECISIDVKNNWALKLGNLRRLKKALDKYMEDELKISNNKLDRIDMPSIARKGNPEDVIKLFEAIFYAIINCPQKQVYIMKLMELEESSQMMLMPFLQKLLGDNEENPIGDSDLVQKELEMLRNDKRKLQKQVLELEQELTTNIEEKARMAQNIQQLKGENERLYKDIEKKSEQEERHSMALVNELRIRVSEKEEQMGDMQKLIDKTKKQYEMEIAQIKDDLDIANARIYQNANADKTLQQYKSRLESLAGIKQKADDLQRQNENLMETVASQRAEIEALNVLRKQIAQLKENLAKEKNRADTFSFNLDNKEKMIKKFEKEVSEYRQKNNLLEDKVQELLQEKQESFHVSDDSFVLQCDKDIISIPSQSRGMKARLSIQPAAQEQMESTLKELTKHKTIIGTKKLKIKSYKERLLMCQEEMLAHAYEYMNIIKQLENNNQILSDQIQVINENLSEKEHEKVVHEQTMYELEEVKATKVTLLNDIKNLYAEKDAIHKKYLDGREEFFLLQASVNSKDMTIRELELELRVIKDKIGAFEQKEKVYEIELSSIRRNSVNSGNSLQIMELERDMIALKNEYSELQHRMEQKNQIITEMGISKEEAVQKLQRENQELVEKHKQEIELKTQEFVQQSEEAMNELMKQREQLAAKLQFERRNTMIGWQRAMSIKDPTMMISEEIFKLRQAIVEKEKEIARVTKNNKELKVCWKDTARLLKAVWKQLGEETRKIEEVVRKRHG</sequence>
<comment type="subcellular location">
    <subcellularLocation>
        <location evidence="1">Cytoplasm</location>
    </subcellularLocation>
</comment>
<evidence type="ECO:0000256" key="3">
    <source>
        <dbReference type="ARBA" id="ARBA00023054"/>
    </source>
</evidence>
<dbReference type="Proteomes" id="UP000187209">
    <property type="component" value="Unassembled WGS sequence"/>
</dbReference>
<dbReference type="PANTHER" id="PTHR18947">
    <property type="entry name" value="HOOK PROTEINS"/>
    <property type="match status" value="1"/>
</dbReference>
<evidence type="ECO:0000256" key="2">
    <source>
        <dbReference type="ARBA" id="ARBA00022490"/>
    </source>
</evidence>
<dbReference type="PROSITE" id="PS50021">
    <property type="entry name" value="CH"/>
    <property type="match status" value="1"/>
</dbReference>
<feature type="coiled-coil region" evidence="4">
    <location>
        <begin position="158"/>
        <end position="391"/>
    </location>
</feature>
<evidence type="ECO:0000259" key="5">
    <source>
        <dbReference type="PROSITE" id="PS50021"/>
    </source>
</evidence>
<feature type="coiled-coil region" evidence="4">
    <location>
        <begin position="609"/>
        <end position="743"/>
    </location>
</feature>
<dbReference type="GO" id="GO:0008017">
    <property type="term" value="F:microtubule binding"/>
    <property type="evidence" value="ECO:0007669"/>
    <property type="project" value="TreeGrafter"/>
</dbReference>
<dbReference type="GO" id="GO:0051959">
    <property type="term" value="F:dynein light intermediate chain binding"/>
    <property type="evidence" value="ECO:0007669"/>
    <property type="project" value="TreeGrafter"/>
</dbReference>
<keyword evidence="2" id="KW-0963">Cytoplasm</keyword>
<dbReference type="GO" id="GO:0005815">
    <property type="term" value="C:microtubule organizing center"/>
    <property type="evidence" value="ECO:0007669"/>
    <property type="project" value="TreeGrafter"/>
</dbReference>
<dbReference type="CDD" id="cd22211">
    <property type="entry name" value="HkD_SF"/>
    <property type="match status" value="1"/>
</dbReference>
<accession>A0A1R2CQI3</accession>
<dbReference type="Pfam" id="PF19047">
    <property type="entry name" value="HOOK_N"/>
    <property type="match status" value="1"/>
</dbReference>
<feature type="coiled-coil region" evidence="4">
    <location>
        <begin position="478"/>
        <end position="536"/>
    </location>
</feature>
<evidence type="ECO:0000313" key="7">
    <source>
        <dbReference type="Proteomes" id="UP000187209"/>
    </source>
</evidence>
<reference evidence="6 7" key="1">
    <citation type="submission" date="2016-11" db="EMBL/GenBank/DDBJ databases">
        <title>The macronuclear genome of Stentor coeruleus: a giant cell with tiny introns.</title>
        <authorList>
            <person name="Slabodnick M."/>
            <person name="Ruby J.G."/>
            <person name="Reiff S.B."/>
            <person name="Swart E.C."/>
            <person name="Gosai S."/>
            <person name="Prabakaran S."/>
            <person name="Witkowska E."/>
            <person name="Larue G.E."/>
            <person name="Fisher S."/>
            <person name="Freeman R.M."/>
            <person name="Gunawardena J."/>
            <person name="Chu W."/>
            <person name="Stover N.A."/>
            <person name="Gregory B.D."/>
            <person name="Nowacki M."/>
            <person name="Derisi J."/>
            <person name="Roy S.W."/>
            <person name="Marshall W.F."/>
            <person name="Sood P."/>
        </authorList>
    </citation>
    <scope>NUCLEOTIDE SEQUENCE [LARGE SCALE GENOMIC DNA]</scope>
    <source>
        <strain evidence="6">WM001</strain>
    </source>
</reference>
<gene>
    <name evidence="6" type="ORF">SteCoe_6243</name>
</gene>
<name>A0A1R2CQI3_9CILI</name>
<dbReference type="SUPFAM" id="SSF116907">
    <property type="entry name" value="Hook domain"/>
    <property type="match status" value="1"/>
</dbReference>
<dbReference type="GO" id="GO:0031122">
    <property type="term" value="P:cytoplasmic microtubule organization"/>
    <property type="evidence" value="ECO:0007669"/>
    <property type="project" value="TreeGrafter"/>
</dbReference>
<evidence type="ECO:0000313" key="6">
    <source>
        <dbReference type="EMBL" id="OMJ91264.1"/>
    </source>
</evidence>
<dbReference type="InterPro" id="IPR043936">
    <property type="entry name" value="HOOK_N"/>
</dbReference>
<comment type="caution">
    <text evidence="6">The sequence shown here is derived from an EMBL/GenBank/DDBJ whole genome shotgun (WGS) entry which is preliminary data.</text>
</comment>
<dbReference type="GO" id="GO:0005737">
    <property type="term" value="C:cytoplasm"/>
    <property type="evidence" value="ECO:0007669"/>
    <property type="project" value="UniProtKB-SubCell"/>
</dbReference>
<keyword evidence="7" id="KW-1185">Reference proteome</keyword>
<dbReference type="GO" id="GO:0030705">
    <property type="term" value="P:cytoskeleton-dependent intracellular transport"/>
    <property type="evidence" value="ECO:0007669"/>
    <property type="project" value="InterPro"/>
</dbReference>
<dbReference type="PANTHER" id="PTHR18947:SF28">
    <property type="entry name" value="GIRDIN, ISOFORM A"/>
    <property type="match status" value="1"/>
</dbReference>
<dbReference type="AlphaFoldDB" id="A0A1R2CQI3"/>
<keyword evidence="3 4" id="KW-0175">Coiled coil</keyword>
<evidence type="ECO:0000256" key="4">
    <source>
        <dbReference type="SAM" id="Coils"/>
    </source>
</evidence>
<dbReference type="EMBL" id="MPUH01000085">
    <property type="protein sequence ID" value="OMJ91264.1"/>
    <property type="molecule type" value="Genomic_DNA"/>
</dbReference>
<dbReference type="OrthoDB" id="296466at2759"/>
<protein>
    <recommendedName>
        <fullName evidence="5">Calponin-homology (CH) domain-containing protein</fullName>
    </recommendedName>
</protein>
<proteinExistence type="predicted"/>